<dbReference type="EMBL" id="JQFK01001604">
    <property type="protein sequence ID" value="KGK34474.1"/>
    <property type="molecule type" value="Genomic_DNA"/>
</dbReference>
<reference evidence="3" key="1">
    <citation type="journal article" date="2014" name="Microb. Cell Fact.">
        <title>Exploiting Issatchenkia orientalis SD108 for succinic acid production.</title>
        <authorList>
            <person name="Xiao H."/>
            <person name="Shao Z."/>
            <person name="Jiang Y."/>
            <person name="Dole S."/>
            <person name="Zhao H."/>
        </authorList>
    </citation>
    <scope>NUCLEOTIDE SEQUENCE [LARGE SCALE GENOMIC DNA]</scope>
    <source>
        <strain evidence="3">SD108</strain>
    </source>
</reference>
<proteinExistence type="predicted"/>
<gene>
    <name evidence="2" type="ORF">JL09_g6379</name>
</gene>
<feature type="region of interest" description="Disordered" evidence="1">
    <location>
        <begin position="1"/>
        <end position="41"/>
    </location>
</feature>
<feature type="compositionally biased region" description="Basic and acidic residues" evidence="1">
    <location>
        <begin position="18"/>
        <end position="27"/>
    </location>
</feature>
<sequence>MGSRRNPSNDPSSLAEMDVYKSHDDHRHIKGVATNEPSHAC</sequence>
<evidence type="ECO:0000256" key="1">
    <source>
        <dbReference type="SAM" id="MobiDB-lite"/>
    </source>
</evidence>
<feature type="compositionally biased region" description="Polar residues" evidence="1">
    <location>
        <begin position="1"/>
        <end position="12"/>
    </location>
</feature>
<organism evidence="2 3">
    <name type="scientific">Pichia kudriavzevii</name>
    <name type="common">Yeast</name>
    <name type="synonym">Issatchenkia orientalis</name>
    <dbReference type="NCBI Taxonomy" id="4909"/>
    <lineage>
        <taxon>Eukaryota</taxon>
        <taxon>Fungi</taxon>
        <taxon>Dikarya</taxon>
        <taxon>Ascomycota</taxon>
        <taxon>Saccharomycotina</taxon>
        <taxon>Pichiomycetes</taxon>
        <taxon>Pichiales</taxon>
        <taxon>Pichiaceae</taxon>
        <taxon>Pichia</taxon>
    </lineage>
</organism>
<name>A0A099NQY9_PICKU</name>
<evidence type="ECO:0000313" key="2">
    <source>
        <dbReference type="EMBL" id="KGK34474.1"/>
    </source>
</evidence>
<dbReference type="AlphaFoldDB" id="A0A099NQY9"/>
<dbReference type="HOGENOM" id="CLU_3279616_0_0_1"/>
<protein>
    <submittedName>
        <fullName evidence="2">Uncharacterized protein</fullName>
    </submittedName>
</protein>
<dbReference type="Proteomes" id="UP000029867">
    <property type="component" value="Unassembled WGS sequence"/>
</dbReference>
<accession>A0A099NQY9</accession>
<comment type="caution">
    <text evidence="2">The sequence shown here is derived from an EMBL/GenBank/DDBJ whole genome shotgun (WGS) entry which is preliminary data.</text>
</comment>
<evidence type="ECO:0000313" key="3">
    <source>
        <dbReference type="Proteomes" id="UP000029867"/>
    </source>
</evidence>